<reference evidence="3" key="2">
    <citation type="submission" date="2015-01" db="EMBL/GenBank/DDBJ databases">
        <title>Evolutionary Origins and Diversification of the Mycorrhizal Mutualists.</title>
        <authorList>
            <consortium name="DOE Joint Genome Institute"/>
            <consortium name="Mycorrhizal Genomics Consortium"/>
            <person name="Kohler A."/>
            <person name="Kuo A."/>
            <person name="Nagy L.G."/>
            <person name="Floudas D."/>
            <person name="Copeland A."/>
            <person name="Barry K.W."/>
            <person name="Cichocki N."/>
            <person name="Veneault-Fourrey C."/>
            <person name="LaButti K."/>
            <person name="Lindquist E.A."/>
            <person name="Lipzen A."/>
            <person name="Lundell T."/>
            <person name="Morin E."/>
            <person name="Murat C."/>
            <person name="Riley R."/>
            <person name="Ohm R."/>
            <person name="Sun H."/>
            <person name="Tunlid A."/>
            <person name="Henrissat B."/>
            <person name="Grigoriev I.V."/>
            <person name="Hibbett D.S."/>
            <person name="Martin F."/>
        </authorList>
    </citation>
    <scope>NUCLEOTIDE SEQUENCE [LARGE SCALE GENOMIC DNA]</scope>
    <source>
        <strain evidence="3">MAFF 305830</strain>
    </source>
</reference>
<evidence type="ECO:0000256" key="1">
    <source>
        <dbReference type="SAM" id="MobiDB-lite"/>
    </source>
</evidence>
<sequence>MQDDIDYDEEAAKKAFSYVKEENIIRMLNYFKTRRLNKKYVPQLAELFGVHQAVVIEFGKWCARQELDSNNNTPSSSVPPNQAFHSPVRESPQAHGPAENSIVKMEVDDAAATLPTPQGSVEPTLEISPSPPRGASPGHGAHQLSFYDTWLQARTASPTTVSPVSSGHPSSILQLHLPPSLAHFAFGSANAT</sequence>
<evidence type="ECO:0000313" key="2">
    <source>
        <dbReference type="EMBL" id="KIM30481.1"/>
    </source>
</evidence>
<protein>
    <submittedName>
        <fullName evidence="2">Uncharacterized protein</fullName>
    </submittedName>
</protein>
<keyword evidence="3" id="KW-1185">Reference proteome</keyword>
<name>A0A0C3BG75_SERVB</name>
<dbReference type="HOGENOM" id="CLU_1415982_0_0_1"/>
<organism evidence="2 3">
    <name type="scientific">Serendipita vermifera MAFF 305830</name>
    <dbReference type="NCBI Taxonomy" id="933852"/>
    <lineage>
        <taxon>Eukaryota</taxon>
        <taxon>Fungi</taxon>
        <taxon>Dikarya</taxon>
        <taxon>Basidiomycota</taxon>
        <taxon>Agaricomycotina</taxon>
        <taxon>Agaricomycetes</taxon>
        <taxon>Sebacinales</taxon>
        <taxon>Serendipitaceae</taxon>
        <taxon>Serendipita</taxon>
    </lineage>
</organism>
<dbReference type="EMBL" id="KN824284">
    <property type="protein sequence ID" value="KIM30481.1"/>
    <property type="molecule type" value="Genomic_DNA"/>
</dbReference>
<gene>
    <name evidence="2" type="ORF">M408DRAFT_7560</name>
</gene>
<proteinExistence type="predicted"/>
<reference evidence="2 3" key="1">
    <citation type="submission" date="2014-04" db="EMBL/GenBank/DDBJ databases">
        <authorList>
            <consortium name="DOE Joint Genome Institute"/>
            <person name="Kuo A."/>
            <person name="Zuccaro A."/>
            <person name="Kohler A."/>
            <person name="Nagy L.G."/>
            <person name="Floudas D."/>
            <person name="Copeland A."/>
            <person name="Barry K.W."/>
            <person name="Cichocki N."/>
            <person name="Veneault-Fourrey C."/>
            <person name="LaButti K."/>
            <person name="Lindquist E.A."/>
            <person name="Lipzen A."/>
            <person name="Lundell T."/>
            <person name="Morin E."/>
            <person name="Murat C."/>
            <person name="Sun H."/>
            <person name="Tunlid A."/>
            <person name="Henrissat B."/>
            <person name="Grigoriev I.V."/>
            <person name="Hibbett D.S."/>
            <person name="Martin F."/>
            <person name="Nordberg H.P."/>
            <person name="Cantor M.N."/>
            <person name="Hua S.X."/>
        </authorList>
    </citation>
    <scope>NUCLEOTIDE SEQUENCE [LARGE SCALE GENOMIC DNA]</scope>
    <source>
        <strain evidence="2 3">MAFF 305830</strain>
    </source>
</reference>
<feature type="compositionally biased region" description="Low complexity" evidence="1">
    <location>
        <begin position="70"/>
        <end position="81"/>
    </location>
</feature>
<dbReference type="OrthoDB" id="3150622at2759"/>
<dbReference type="AlphaFoldDB" id="A0A0C3BG75"/>
<feature type="region of interest" description="Disordered" evidence="1">
    <location>
        <begin position="114"/>
        <end position="142"/>
    </location>
</feature>
<feature type="region of interest" description="Disordered" evidence="1">
    <location>
        <begin position="70"/>
        <end position="97"/>
    </location>
</feature>
<evidence type="ECO:0000313" key="3">
    <source>
        <dbReference type="Proteomes" id="UP000054097"/>
    </source>
</evidence>
<accession>A0A0C3BG75</accession>
<dbReference type="Proteomes" id="UP000054097">
    <property type="component" value="Unassembled WGS sequence"/>
</dbReference>